<dbReference type="InterPro" id="IPR008271">
    <property type="entry name" value="Ser/Thr_kinase_AS"/>
</dbReference>
<dbReference type="PROSITE" id="PS50003">
    <property type="entry name" value="PH_DOMAIN"/>
    <property type="match status" value="1"/>
</dbReference>
<feature type="region of interest" description="Disordered" evidence="2">
    <location>
        <begin position="809"/>
        <end position="884"/>
    </location>
</feature>
<dbReference type="InterPro" id="IPR000719">
    <property type="entry name" value="Prot_kinase_dom"/>
</dbReference>
<keyword evidence="7" id="KW-1185">Reference proteome</keyword>
<keyword evidence="6" id="KW-0808">Transferase</keyword>
<dbReference type="Pfam" id="PF07714">
    <property type="entry name" value="PK_Tyr_Ser-Thr"/>
    <property type="match status" value="1"/>
</dbReference>
<feature type="compositionally biased region" description="Acidic residues" evidence="2">
    <location>
        <begin position="859"/>
        <end position="875"/>
    </location>
</feature>
<dbReference type="SUPFAM" id="SSF56112">
    <property type="entry name" value="Protein kinase-like (PK-like)"/>
    <property type="match status" value="1"/>
</dbReference>
<proteinExistence type="predicted"/>
<protein>
    <submittedName>
        <fullName evidence="6">Protein kinase, putative</fullName>
    </submittedName>
</protein>
<dbReference type="InterPro" id="IPR001245">
    <property type="entry name" value="Ser-Thr/Tyr_kinase_cat_dom"/>
</dbReference>
<feature type="domain" description="PH" evidence="3">
    <location>
        <begin position="253"/>
        <end position="359"/>
    </location>
</feature>
<feature type="region of interest" description="Disordered" evidence="2">
    <location>
        <begin position="206"/>
        <end position="235"/>
    </location>
</feature>
<comment type="caution">
    <text evidence="6">The sequence shown here is derived from an EMBL/GenBank/DDBJ whole genome shotgun (WGS) entry which is preliminary data.</text>
</comment>
<feature type="compositionally biased region" description="Polar residues" evidence="2">
    <location>
        <begin position="821"/>
        <end position="832"/>
    </location>
</feature>
<dbReference type="GO" id="GO:0035091">
    <property type="term" value="F:phosphatidylinositol binding"/>
    <property type="evidence" value="ECO:0007669"/>
    <property type="project" value="InterPro"/>
</dbReference>
<feature type="region of interest" description="Disordered" evidence="2">
    <location>
        <begin position="438"/>
        <end position="495"/>
    </location>
</feature>
<dbReference type="PROSITE" id="PS00108">
    <property type="entry name" value="PROTEIN_KINASE_ST"/>
    <property type="match status" value="1"/>
</dbReference>
<dbReference type="Gene3D" id="3.30.1520.10">
    <property type="entry name" value="Phox-like domain"/>
    <property type="match status" value="1"/>
</dbReference>
<dbReference type="OrthoDB" id="339325at2759"/>
<dbReference type="PROSITE" id="PS50011">
    <property type="entry name" value="PROTEIN_KINASE_DOM"/>
    <property type="match status" value="1"/>
</dbReference>
<evidence type="ECO:0000256" key="1">
    <source>
        <dbReference type="SAM" id="Coils"/>
    </source>
</evidence>
<dbReference type="Proteomes" id="UP000241890">
    <property type="component" value="Unassembled WGS sequence"/>
</dbReference>
<sequence length="1278" mass="142069">MLAGAQVDFASARLGSLKFRFAIPLTQMAYDPKTNTSFVQYCMVVQVQGLPPASQGRWMVRRRTDHFTSLHKLVTRVLEAKGTNYRPFLRPLPRRRYFESSAAATILSARRKRLKEYLQDVLALAEVDGDVCALACAFLDIDEEAVLGGTQPWRAQEDTFEASGPETSTHARHEAHDEFDVMVDKRSRIDAVVDMVRKPMRRGWLRLQKRPDAEEDPDAAQMRGSDDEEGDDETQAALADALESKSPSVSANLALKAGFLTKRGGLHGGSKSWKRRYFRLLPMGLSYYSASTMTLLGVIRVGDAFTRVVSMNAEQTRLVRVPSNQFGFLVSTEDRELVLCANSCQERDAWMQAIQSAVAAYESGSGTAEGAGLACEEAEDDWYGSRSQTPFLGAGTGHVGSCSRETSMMGPVASRLQHVASQEQDVVEMNVNVDDDGDCIGEQEAGPDADGPTAATQVQANVDEGEKEVKRRLRRHHSSSASSIKYDPFDASRDKGKIRREEDSFNAPDLQRKDAWEVDWAQLDLHQKVGEGAAGQVFRGSLWGSEVAVKKMHCNELTPGMLRSLRKEVTILSQLRHPCVVLYIGACTQLPNVCIITEWCSRGSLFDVLHSSSLLLDTKRRLDLALQVAKGMSYLHGRPKEIIHRDLKSMNVLVTQAWQAKVADFGLTIVRRKSDIENEDGGHFGIQGTPQWMAPEVMEGNRYNGKVDVYSFGIVLTEIFTRKMPFADRYKRFDFVDAVLEGATPTIPVWASDTTCLDEFEEGDDEKCDEDSQNIVAVKPAQRTASQRHRQLRRRSLLFSEATATLRSKSPPIVHDMRPASLQTVSNGTADSESVLGDDTEQPMRTNEDGDSIDHKKEEEEEEEEEMEEDGLEDQEDHREQVGTMTAQRVLVMRKREGAMARSSWESEDEDARQRHGEADIPLTLGTSNEARGPANIQRLTLKCLSRDPRSRPNFEEIVRRLSLLAENSSDELLEHFDLPRVHEMLEVGSLFDVSLAAREVTKIAHHVHIRSPFLLSGDERDTADDADEFSSLSSMKTGTAKVLLLTWVCPLVVRLVDRLTRETDFILTRGGERVQVHIPERILAELASAIYNLLQVCSGDEGVTMQAANVLADQGPLPVLARLFMFADAAQEFDHIDVQPSAYDQEAEIQHIVKNRNPDFGSLMHAGLVLAYLGLAAQETRVADAVARAVSAQMHSLDEASHLASRARSRCQSVGIMIGTGGLISFEAVRGGPTLPSVPQFGPSIQELREENLKMKRELASLRRKLELLTTSDNSVK</sequence>
<evidence type="ECO:0000256" key="2">
    <source>
        <dbReference type="SAM" id="MobiDB-lite"/>
    </source>
</evidence>
<dbReference type="SUPFAM" id="SSF50729">
    <property type="entry name" value="PH domain-like"/>
    <property type="match status" value="1"/>
</dbReference>
<dbReference type="CDD" id="cd00821">
    <property type="entry name" value="PH"/>
    <property type="match status" value="1"/>
</dbReference>
<keyword evidence="1" id="KW-0175">Coiled coil</keyword>
<feature type="domain" description="Protein kinase" evidence="4">
    <location>
        <begin position="523"/>
        <end position="965"/>
    </location>
</feature>
<organism evidence="6 7">
    <name type="scientific">Hondaea fermentalgiana</name>
    <dbReference type="NCBI Taxonomy" id="2315210"/>
    <lineage>
        <taxon>Eukaryota</taxon>
        <taxon>Sar</taxon>
        <taxon>Stramenopiles</taxon>
        <taxon>Bigyra</taxon>
        <taxon>Labyrinthulomycetes</taxon>
        <taxon>Thraustochytrida</taxon>
        <taxon>Thraustochytriidae</taxon>
        <taxon>Hondaea</taxon>
    </lineage>
</organism>
<dbReference type="EMBL" id="BEYU01000212">
    <property type="protein sequence ID" value="GBG34747.1"/>
    <property type="molecule type" value="Genomic_DNA"/>
</dbReference>
<feature type="compositionally biased region" description="Acidic residues" evidence="2">
    <location>
        <begin position="438"/>
        <end position="447"/>
    </location>
</feature>
<feature type="coiled-coil region" evidence="1">
    <location>
        <begin position="1246"/>
        <end position="1273"/>
    </location>
</feature>
<dbReference type="InterPro" id="IPR011009">
    <property type="entry name" value="Kinase-like_dom_sf"/>
</dbReference>
<dbReference type="Gene3D" id="2.30.29.30">
    <property type="entry name" value="Pleckstrin-homology domain (PH domain)/Phosphotyrosine-binding domain (PTB)"/>
    <property type="match status" value="1"/>
</dbReference>
<evidence type="ECO:0000259" key="4">
    <source>
        <dbReference type="PROSITE" id="PS50011"/>
    </source>
</evidence>
<dbReference type="Gene3D" id="1.10.510.10">
    <property type="entry name" value="Transferase(Phosphotransferase) domain 1"/>
    <property type="match status" value="1"/>
</dbReference>
<dbReference type="GO" id="GO:0005524">
    <property type="term" value="F:ATP binding"/>
    <property type="evidence" value="ECO:0007669"/>
    <property type="project" value="InterPro"/>
</dbReference>
<keyword evidence="6" id="KW-0418">Kinase</keyword>
<dbReference type="InterPro" id="IPR001683">
    <property type="entry name" value="PX_dom"/>
</dbReference>
<dbReference type="PROSITE" id="PS50195">
    <property type="entry name" value="PX"/>
    <property type="match status" value="1"/>
</dbReference>
<dbReference type="SMART" id="SM00233">
    <property type="entry name" value="PH"/>
    <property type="match status" value="1"/>
</dbReference>
<dbReference type="GO" id="GO:0005737">
    <property type="term" value="C:cytoplasm"/>
    <property type="evidence" value="ECO:0007669"/>
    <property type="project" value="UniProtKB-ARBA"/>
</dbReference>
<feature type="compositionally biased region" description="Basic and acidic residues" evidence="2">
    <location>
        <begin position="846"/>
        <end position="858"/>
    </location>
</feature>
<dbReference type="Pfam" id="PF00169">
    <property type="entry name" value="PH"/>
    <property type="match status" value="1"/>
</dbReference>
<dbReference type="InParanoid" id="A0A2R5GV74"/>
<dbReference type="SMART" id="SM00220">
    <property type="entry name" value="S_TKc"/>
    <property type="match status" value="1"/>
</dbReference>
<dbReference type="InterPro" id="IPR011993">
    <property type="entry name" value="PH-like_dom_sf"/>
</dbReference>
<accession>A0A2R5GV74</accession>
<dbReference type="GO" id="GO:0004674">
    <property type="term" value="F:protein serine/threonine kinase activity"/>
    <property type="evidence" value="ECO:0007669"/>
    <property type="project" value="TreeGrafter"/>
</dbReference>
<name>A0A2R5GV74_9STRA</name>
<dbReference type="Pfam" id="PF00787">
    <property type="entry name" value="PX"/>
    <property type="match status" value="1"/>
</dbReference>
<evidence type="ECO:0000259" key="5">
    <source>
        <dbReference type="PROSITE" id="PS50195"/>
    </source>
</evidence>
<dbReference type="AlphaFoldDB" id="A0A2R5GV74"/>
<dbReference type="Gene3D" id="3.30.200.20">
    <property type="entry name" value="Phosphorylase Kinase, domain 1"/>
    <property type="match status" value="1"/>
</dbReference>
<dbReference type="InterPro" id="IPR051681">
    <property type="entry name" value="Ser/Thr_Kinases-Pseudokinases"/>
</dbReference>
<dbReference type="SUPFAM" id="SSF64268">
    <property type="entry name" value="PX domain"/>
    <property type="match status" value="1"/>
</dbReference>
<dbReference type="InterPro" id="IPR036871">
    <property type="entry name" value="PX_dom_sf"/>
</dbReference>
<reference evidence="6 7" key="1">
    <citation type="submission" date="2017-12" db="EMBL/GenBank/DDBJ databases">
        <title>Sequencing, de novo assembly and annotation of complete genome of a new Thraustochytrid species, strain FCC1311.</title>
        <authorList>
            <person name="Sedici K."/>
            <person name="Godart F."/>
            <person name="Aiese Cigliano R."/>
            <person name="Sanseverino W."/>
            <person name="Barakat M."/>
            <person name="Ortet P."/>
            <person name="Marechal E."/>
            <person name="Cagnac O."/>
            <person name="Amato A."/>
        </authorList>
    </citation>
    <scope>NUCLEOTIDE SEQUENCE [LARGE SCALE GENOMIC DNA]</scope>
</reference>
<evidence type="ECO:0000313" key="7">
    <source>
        <dbReference type="Proteomes" id="UP000241890"/>
    </source>
</evidence>
<dbReference type="InterPro" id="IPR001849">
    <property type="entry name" value="PH_domain"/>
</dbReference>
<feature type="domain" description="PX" evidence="5">
    <location>
        <begin position="19"/>
        <end position="145"/>
    </location>
</feature>
<dbReference type="CDD" id="cd13999">
    <property type="entry name" value="STKc_MAP3K-like"/>
    <property type="match status" value="1"/>
</dbReference>
<dbReference type="PANTHER" id="PTHR44329">
    <property type="entry name" value="SERINE/THREONINE-PROTEIN KINASE TNNI3K-RELATED"/>
    <property type="match status" value="1"/>
</dbReference>
<gene>
    <name evidence="6" type="ORF">FCC1311_109692</name>
</gene>
<dbReference type="CDD" id="cd06093">
    <property type="entry name" value="PX_domain"/>
    <property type="match status" value="1"/>
</dbReference>
<evidence type="ECO:0000313" key="6">
    <source>
        <dbReference type="EMBL" id="GBG34747.1"/>
    </source>
</evidence>
<evidence type="ECO:0000259" key="3">
    <source>
        <dbReference type="PROSITE" id="PS50003"/>
    </source>
</evidence>